<dbReference type="AlphaFoldDB" id="A0A1F5EAX7"/>
<gene>
    <name evidence="1" type="ORF">A3A71_00705</name>
</gene>
<organism evidence="1 2">
    <name type="scientific">Candidatus Berkelbacteria bacterium RIFCSPLOWO2_01_FULL_50_28</name>
    <dbReference type="NCBI Taxonomy" id="1797471"/>
    <lineage>
        <taxon>Bacteria</taxon>
        <taxon>Candidatus Berkelbacteria</taxon>
    </lineage>
</organism>
<sequence>MRGSKLLSYEEWSMLARCLLDASKQPREDLFDEAQVLGRAREMERTYRTRLPETKAIAKLRDAYYSGLKKLEAYESPARPVPKPEKRYYWQDRD</sequence>
<evidence type="ECO:0000313" key="1">
    <source>
        <dbReference type="EMBL" id="OGD64562.1"/>
    </source>
</evidence>
<comment type="caution">
    <text evidence="1">The sequence shown here is derived from an EMBL/GenBank/DDBJ whole genome shotgun (WGS) entry which is preliminary data.</text>
</comment>
<accession>A0A1F5EAX7</accession>
<reference evidence="1 2" key="1">
    <citation type="journal article" date="2016" name="Nat. Commun.">
        <title>Thousands of microbial genomes shed light on interconnected biogeochemical processes in an aquifer system.</title>
        <authorList>
            <person name="Anantharaman K."/>
            <person name="Brown C.T."/>
            <person name="Hug L.A."/>
            <person name="Sharon I."/>
            <person name="Castelle C.J."/>
            <person name="Probst A.J."/>
            <person name="Thomas B.C."/>
            <person name="Singh A."/>
            <person name="Wilkins M.J."/>
            <person name="Karaoz U."/>
            <person name="Brodie E.L."/>
            <person name="Williams K.H."/>
            <person name="Hubbard S.S."/>
            <person name="Banfield J.F."/>
        </authorList>
    </citation>
    <scope>NUCLEOTIDE SEQUENCE [LARGE SCALE GENOMIC DNA]</scope>
</reference>
<dbReference type="Proteomes" id="UP000177481">
    <property type="component" value="Unassembled WGS sequence"/>
</dbReference>
<dbReference type="EMBL" id="MEZX01000002">
    <property type="protein sequence ID" value="OGD64562.1"/>
    <property type="molecule type" value="Genomic_DNA"/>
</dbReference>
<protein>
    <submittedName>
        <fullName evidence="1">Uncharacterized protein</fullName>
    </submittedName>
</protein>
<proteinExistence type="predicted"/>
<name>A0A1F5EAX7_9BACT</name>
<evidence type="ECO:0000313" key="2">
    <source>
        <dbReference type="Proteomes" id="UP000177481"/>
    </source>
</evidence>